<dbReference type="InterPro" id="IPR047575">
    <property type="entry name" value="Sm"/>
</dbReference>
<comment type="caution">
    <text evidence="15">The sequence shown here is derived from an EMBL/GenBank/DDBJ whole genome shotgun (WGS) entry which is preliminary data.</text>
</comment>
<dbReference type="PROSITE" id="PS52002">
    <property type="entry name" value="SM"/>
    <property type="match status" value="1"/>
</dbReference>
<dbReference type="GO" id="GO:0031267">
    <property type="term" value="F:small GTPase binding"/>
    <property type="evidence" value="ECO:0007669"/>
    <property type="project" value="InterPro"/>
</dbReference>
<dbReference type="Pfam" id="PF01423">
    <property type="entry name" value="LSM"/>
    <property type="match status" value="1"/>
</dbReference>
<dbReference type="InterPro" id="IPR016024">
    <property type="entry name" value="ARM-type_fold"/>
</dbReference>
<gene>
    <name evidence="15" type="primary">IPO7</name>
    <name evidence="15" type="ORF">DERF_003407</name>
</gene>
<evidence type="ECO:0000256" key="6">
    <source>
        <dbReference type="ARBA" id="ARBA00022490"/>
    </source>
</evidence>
<dbReference type="EMBL" id="ASGP02000001">
    <property type="protein sequence ID" value="KAH9529528.1"/>
    <property type="molecule type" value="Genomic_DNA"/>
</dbReference>
<comment type="subcellular location">
    <subcellularLocation>
        <location evidence="2">Cytoplasm</location>
    </subcellularLocation>
    <subcellularLocation>
        <location evidence="1">Nucleus</location>
    </subcellularLocation>
</comment>
<dbReference type="SUPFAM" id="SSF48371">
    <property type="entry name" value="ARM repeat"/>
    <property type="match status" value="1"/>
</dbReference>
<feature type="domain" description="Sm" evidence="14">
    <location>
        <begin position="1003"/>
        <end position="1085"/>
    </location>
</feature>
<reference evidence="15" key="1">
    <citation type="submission" date="2013-05" db="EMBL/GenBank/DDBJ databases">
        <authorList>
            <person name="Yim A.K.Y."/>
            <person name="Chan T.F."/>
            <person name="Ji K.M."/>
            <person name="Liu X.Y."/>
            <person name="Zhou J.W."/>
            <person name="Li R.Q."/>
            <person name="Yang K.Y."/>
            <person name="Li J."/>
            <person name="Li M."/>
            <person name="Law P.T.W."/>
            <person name="Wu Y.L."/>
            <person name="Cai Z.L."/>
            <person name="Qin H."/>
            <person name="Bao Y."/>
            <person name="Leung R.K.K."/>
            <person name="Ng P.K.S."/>
            <person name="Zou J."/>
            <person name="Zhong X.J."/>
            <person name="Ran P.X."/>
            <person name="Zhong N.S."/>
            <person name="Liu Z.G."/>
            <person name="Tsui S.K.W."/>
        </authorList>
    </citation>
    <scope>NUCLEOTIDE SEQUENCE</scope>
    <source>
        <strain evidence="15">Derf</strain>
        <tissue evidence="15">Whole organism</tissue>
    </source>
</reference>
<evidence type="ECO:0000256" key="7">
    <source>
        <dbReference type="ARBA" id="ARBA00022884"/>
    </source>
</evidence>
<evidence type="ECO:0000256" key="12">
    <source>
        <dbReference type="SAM" id="MobiDB-lite"/>
    </source>
</evidence>
<comment type="similarity">
    <text evidence="3">Belongs to the importin beta family.</text>
</comment>
<evidence type="ECO:0000259" key="13">
    <source>
        <dbReference type="PROSITE" id="PS50166"/>
    </source>
</evidence>
<evidence type="ECO:0000259" key="14">
    <source>
        <dbReference type="PROSITE" id="PS52002"/>
    </source>
</evidence>
<evidence type="ECO:0000256" key="8">
    <source>
        <dbReference type="ARBA" id="ARBA00022927"/>
    </source>
</evidence>
<dbReference type="InterPro" id="IPR010920">
    <property type="entry name" value="LSM_dom_sf"/>
</dbReference>
<keyword evidence="9" id="KW-0539">Nucleus</keyword>
<accession>A0A922IEN5</accession>
<dbReference type="PANTHER" id="PTHR10997:SF18">
    <property type="entry name" value="D-IMPORTIN 7_RANBP7"/>
    <property type="match status" value="1"/>
</dbReference>
<feature type="compositionally biased region" description="Acidic residues" evidence="12">
    <location>
        <begin position="862"/>
        <end position="880"/>
    </location>
</feature>
<feature type="region of interest" description="Disordered" evidence="12">
    <location>
        <begin position="1166"/>
        <end position="1215"/>
    </location>
</feature>
<feature type="compositionally biased region" description="Pro residues" evidence="12">
    <location>
        <begin position="1182"/>
        <end position="1215"/>
    </location>
</feature>
<dbReference type="SMART" id="SM00913">
    <property type="entry name" value="IBN_N"/>
    <property type="match status" value="1"/>
</dbReference>
<dbReference type="PROSITE" id="PS50166">
    <property type="entry name" value="IMPORTIN_B_NT"/>
    <property type="match status" value="1"/>
</dbReference>
<evidence type="ECO:0000313" key="16">
    <source>
        <dbReference type="Proteomes" id="UP000790347"/>
    </source>
</evidence>
<feature type="domain" description="Importin N-terminal" evidence="13">
    <location>
        <begin position="22"/>
        <end position="100"/>
    </location>
</feature>
<dbReference type="CDD" id="cd01717">
    <property type="entry name" value="Sm_B"/>
    <property type="match status" value="1"/>
</dbReference>
<evidence type="ECO:0000256" key="10">
    <source>
        <dbReference type="ARBA" id="ARBA00023274"/>
    </source>
</evidence>
<keyword evidence="5" id="KW-0813">Transport</keyword>
<keyword evidence="7" id="KW-0694">RNA-binding</keyword>
<dbReference type="GO" id="GO:0005635">
    <property type="term" value="C:nuclear envelope"/>
    <property type="evidence" value="ECO:0007669"/>
    <property type="project" value="TreeGrafter"/>
</dbReference>
<sequence length="1215" mass="138562">MMDIVKLAEVFKSTLDGNYNQAEKQLEQIHKIIGFLPTVLQIVMETNIELPVRQAAVIYFKNEVYNYWQEKDSKNNQQPYSIHEQDRALIRNSIIDALVLSTEVIRNSLSMALNYIIKYDFPEKLIVTDKIVLYLQTTDSNNWMGALIVLLELAKNYEYKNNISKAPLLDVMKVLGPIIYKMMAQILSDNSEHMVLMQKMILKIIFIITQYSLPLTLFTEEFFTQWMEIIRQVLDRPVPAEVNNFDIEERYELPWYKAKKWALHIIVRIFERYGPSKGQSKEYKNFGRWYMETFSMGMIQVILKMLDQYNQKMYLPQLWNIFSLGIIFPLLCYTDEDDELWQTDPAEYVRKKFDFFEDYVSPVSAAQQFLCTCCKKRKDMLKNTIEFAIQILNSNVSTSQYKDGALHMLGSVSDIMLKKKIYHRQINNMLAYHVFPFFNSDHPFLRARAAWILHFFEDFEFDNDLTLGQAVNCLQYALIHDKQLPVKVQAAISLQILIVNQEKTRPMIEPNLDTIIIECLNIVKISQNDDVSNGLQRLICAYGEKILPIAAKIVTSLVEILETILKTNDEVNDTTITIMGSLNTIDTVLMLIDDQETLSIIEPIAMKSVFLVMNENMKELYEECFNIVTTLTDKHISNDMWKIYECIFQISTKADGVDYFADMLPSLHNFLTVDPDAFISDQNRIVALFEICKFILNFDCIDDTYCNAIKMIEVFFLQFREKVVNFIPSFCEIVMDRYFQLDDLKTTELKTLCLQVLLVVLYIDSGLFFQIIEKLQQKYPSKNVLNHVLEEWLLDMKSFIGLHDRKVCILALCKLFTLPANMMPPKIRELAPEVATELLKLFDNLKEAYKAKAIADAVSTDTDSEYTDSSDEEDAIEDDSNNTKADEMDDGEYLEDEDGVSDIIDDDDNELTELENFETTIDKDDSHDDEYILFRKTVEFLKHQDPNLYNSLFGNLTPQQISSLEDVFVLAQRRQDAAESRKIEQGGGYPPLLYSASAPHTISKNNKMMQYLNYRMRVILQDSRIFIGTFKAFDKHMNVILSECEEFRKIRGKGTKGIEREEKRVLGFVLLRGQNIVSLTVEGPPPPDEGLPRVPGIIPGPGLGRPAGRGIPAVTVPPAVGVAPGLQGPVRGVGGPAAAAMTPQGRGITPVGLAARIPAPPGMPMSMPPGIPPPMGRGIPPVGTPPQPPPGIRPPPPPGMMRPPPPGGPPMRPPM</sequence>
<keyword evidence="10" id="KW-0687">Ribonucleoprotein</keyword>
<keyword evidence="16" id="KW-1185">Reference proteome</keyword>
<dbReference type="GO" id="GO:1990904">
    <property type="term" value="C:ribonucleoprotein complex"/>
    <property type="evidence" value="ECO:0007669"/>
    <property type="project" value="UniProtKB-KW"/>
</dbReference>
<keyword evidence="6" id="KW-0963">Cytoplasm</keyword>
<dbReference type="Pfam" id="PF25758">
    <property type="entry name" value="TPR_IPO11"/>
    <property type="match status" value="1"/>
</dbReference>
<proteinExistence type="inferred from homology"/>
<feature type="region of interest" description="Disordered" evidence="12">
    <location>
        <begin position="861"/>
        <end position="890"/>
    </location>
</feature>
<keyword evidence="8" id="KW-0653">Protein transport</keyword>
<evidence type="ECO:0000313" key="15">
    <source>
        <dbReference type="EMBL" id="KAH9529528.1"/>
    </source>
</evidence>
<dbReference type="Pfam" id="PF03810">
    <property type="entry name" value="IBN_N"/>
    <property type="match status" value="1"/>
</dbReference>
<name>A0A922IEN5_DERFA</name>
<evidence type="ECO:0000256" key="9">
    <source>
        <dbReference type="ARBA" id="ARBA00023242"/>
    </source>
</evidence>
<dbReference type="InterPro" id="IPR011989">
    <property type="entry name" value="ARM-like"/>
</dbReference>
<feature type="compositionally biased region" description="Pro residues" evidence="12">
    <location>
        <begin position="1166"/>
        <end position="1175"/>
    </location>
</feature>
<comment type="similarity">
    <text evidence="4">Belongs to the snRNP SmB/SmN family.</text>
</comment>
<protein>
    <recommendedName>
        <fullName evidence="11">Sm protein B</fullName>
    </recommendedName>
</protein>
<evidence type="ECO:0000256" key="1">
    <source>
        <dbReference type="ARBA" id="ARBA00004123"/>
    </source>
</evidence>
<dbReference type="PANTHER" id="PTHR10997">
    <property type="entry name" value="IMPORTIN-7, 8, 11"/>
    <property type="match status" value="1"/>
</dbReference>
<dbReference type="GO" id="GO:0006606">
    <property type="term" value="P:protein import into nucleus"/>
    <property type="evidence" value="ECO:0007669"/>
    <property type="project" value="TreeGrafter"/>
</dbReference>
<dbReference type="GO" id="GO:0005829">
    <property type="term" value="C:cytosol"/>
    <property type="evidence" value="ECO:0007669"/>
    <property type="project" value="TreeGrafter"/>
</dbReference>
<evidence type="ECO:0000256" key="2">
    <source>
        <dbReference type="ARBA" id="ARBA00004496"/>
    </source>
</evidence>
<evidence type="ECO:0000256" key="4">
    <source>
        <dbReference type="ARBA" id="ARBA00009123"/>
    </source>
</evidence>
<dbReference type="AlphaFoldDB" id="A0A922IEN5"/>
<dbReference type="FunFam" id="2.30.30.100:FF:000004">
    <property type="entry name" value="Small nuclear ribonucleoprotein-associated proteins"/>
    <property type="match status" value="1"/>
</dbReference>
<dbReference type="InterPro" id="IPR001494">
    <property type="entry name" value="Importin-beta_N"/>
</dbReference>
<evidence type="ECO:0000256" key="3">
    <source>
        <dbReference type="ARBA" id="ARBA00007991"/>
    </source>
</evidence>
<dbReference type="Gene3D" id="2.30.30.100">
    <property type="match status" value="1"/>
</dbReference>
<dbReference type="SMART" id="SM00651">
    <property type="entry name" value="Sm"/>
    <property type="match status" value="1"/>
</dbReference>
<dbReference type="InterPro" id="IPR058669">
    <property type="entry name" value="TPR_IPO7/11-like"/>
</dbReference>
<organism evidence="15 16">
    <name type="scientific">Dermatophagoides farinae</name>
    <name type="common">American house dust mite</name>
    <dbReference type="NCBI Taxonomy" id="6954"/>
    <lineage>
        <taxon>Eukaryota</taxon>
        <taxon>Metazoa</taxon>
        <taxon>Ecdysozoa</taxon>
        <taxon>Arthropoda</taxon>
        <taxon>Chelicerata</taxon>
        <taxon>Arachnida</taxon>
        <taxon>Acari</taxon>
        <taxon>Acariformes</taxon>
        <taxon>Sarcoptiformes</taxon>
        <taxon>Astigmata</taxon>
        <taxon>Psoroptidia</taxon>
        <taxon>Analgoidea</taxon>
        <taxon>Pyroglyphidae</taxon>
        <taxon>Dermatophagoidinae</taxon>
        <taxon>Dermatophagoides</taxon>
    </lineage>
</organism>
<dbReference type="Gene3D" id="1.25.10.10">
    <property type="entry name" value="Leucine-rich Repeat Variant"/>
    <property type="match status" value="1"/>
</dbReference>
<dbReference type="InterPro" id="IPR001163">
    <property type="entry name" value="Sm_dom_euk/arc"/>
</dbReference>
<evidence type="ECO:0000256" key="11">
    <source>
        <dbReference type="ARBA" id="ARBA00041355"/>
    </source>
</evidence>
<reference evidence="15" key="2">
    <citation type="journal article" date="2022" name="Res Sq">
        <title>Comparative Genomics Reveals Insights into the Divergent Evolution of Astigmatic Mites and Household Pest Adaptations.</title>
        <authorList>
            <person name="Xiong Q."/>
            <person name="Wan A.T.-Y."/>
            <person name="Liu X.-Y."/>
            <person name="Fung C.S.-H."/>
            <person name="Xiao X."/>
            <person name="Malainual N."/>
            <person name="Hou J."/>
            <person name="Wang L."/>
            <person name="Wang M."/>
            <person name="Yang K."/>
            <person name="Cui Y."/>
            <person name="Leung E."/>
            <person name="Nong W."/>
            <person name="Shin S.-K."/>
            <person name="Au S."/>
            <person name="Jeong K.Y."/>
            <person name="Chew F.T."/>
            <person name="Hui J."/>
            <person name="Leung T.F."/>
            <person name="Tungtrongchitr A."/>
            <person name="Zhong N."/>
            <person name="Liu Z."/>
            <person name="Tsui S."/>
        </authorList>
    </citation>
    <scope>NUCLEOTIDE SEQUENCE</scope>
    <source>
        <strain evidence="15">Derf</strain>
        <tissue evidence="15">Whole organism</tissue>
    </source>
</reference>
<dbReference type="GO" id="GO:0003723">
    <property type="term" value="F:RNA binding"/>
    <property type="evidence" value="ECO:0007669"/>
    <property type="project" value="UniProtKB-KW"/>
</dbReference>
<dbReference type="Proteomes" id="UP000790347">
    <property type="component" value="Unassembled WGS sequence"/>
</dbReference>
<evidence type="ECO:0000256" key="5">
    <source>
        <dbReference type="ARBA" id="ARBA00022448"/>
    </source>
</evidence>
<dbReference type="SUPFAM" id="SSF50182">
    <property type="entry name" value="Sm-like ribonucleoproteins"/>
    <property type="match status" value="1"/>
</dbReference>